<name>G3IIZ1_CRIGR</name>
<dbReference type="AlphaFoldDB" id="G3IIZ1"/>
<dbReference type="EMBL" id="JH003156">
    <property type="protein sequence ID" value="EGW08761.1"/>
    <property type="molecule type" value="Genomic_DNA"/>
</dbReference>
<accession>G3IIZ1</accession>
<proteinExistence type="predicted"/>
<evidence type="ECO:0000313" key="2">
    <source>
        <dbReference type="Proteomes" id="UP000001075"/>
    </source>
</evidence>
<gene>
    <name evidence="1" type="ORF">I79_023821</name>
</gene>
<sequence>MEAGLAWVFHVRNPPPPNLLWHPGCLPQITMLFFRLPLSMDLFQIYLFSLRQTFWDNGKKQPHSSSKFHKKISR</sequence>
<dbReference type="InParanoid" id="G3IIZ1"/>
<organism evidence="1 2">
    <name type="scientific">Cricetulus griseus</name>
    <name type="common">Chinese hamster</name>
    <name type="synonym">Cricetulus barabensis griseus</name>
    <dbReference type="NCBI Taxonomy" id="10029"/>
    <lineage>
        <taxon>Eukaryota</taxon>
        <taxon>Metazoa</taxon>
        <taxon>Chordata</taxon>
        <taxon>Craniata</taxon>
        <taxon>Vertebrata</taxon>
        <taxon>Euteleostomi</taxon>
        <taxon>Mammalia</taxon>
        <taxon>Eutheria</taxon>
        <taxon>Euarchontoglires</taxon>
        <taxon>Glires</taxon>
        <taxon>Rodentia</taxon>
        <taxon>Myomorpha</taxon>
        <taxon>Muroidea</taxon>
        <taxon>Cricetidae</taxon>
        <taxon>Cricetinae</taxon>
        <taxon>Cricetulus</taxon>
    </lineage>
</organism>
<dbReference type="Proteomes" id="UP000001075">
    <property type="component" value="Unassembled WGS sequence"/>
</dbReference>
<evidence type="ECO:0000313" key="1">
    <source>
        <dbReference type="EMBL" id="EGW08761.1"/>
    </source>
</evidence>
<reference evidence="2" key="1">
    <citation type="journal article" date="2011" name="Nat. Biotechnol.">
        <title>The genomic sequence of the Chinese hamster ovary (CHO)-K1 cell line.</title>
        <authorList>
            <person name="Xu X."/>
            <person name="Nagarajan H."/>
            <person name="Lewis N.E."/>
            <person name="Pan S."/>
            <person name="Cai Z."/>
            <person name="Liu X."/>
            <person name="Chen W."/>
            <person name="Xie M."/>
            <person name="Wang W."/>
            <person name="Hammond S."/>
            <person name="Andersen M.R."/>
            <person name="Neff N."/>
            <person name="Passarelli B."/>
            <person name="Koh W."/>
            <person name="Fan H.C."/>
            <person name="Wang J."/>
            <person name="Gui Y."/>
            <person name="Lee K.H."/>
            <person name="Betenbaugh M.J."/>
            <person name="Quake S.R."/>
            <person name="Famili I."/>
            <person name="Palsson B.O."/>
            <person name="Wang J."/>
        </authorList>
    </citation>
    <scope>NUCLEOTIDE SEQUENCE [LARGE SCALE GENOMIC DNA]</scope>
    <source>
        <strain evidence="2">CHO K1 cell line</strain>
    </source>
</reference>
<protein>
    <submittedName>
        <fullName evidence="1">Uncharacterized protein</fullName>
    </submittedName>
</protein>